<keyword evidence="4" id="KW-0548">Nucleotidyltransferase</keyword>
<evidence type="ECO:0000256" key="2">
    <source>
        <dbReference type="SAM" id="Phobius"/>
    </source>
</evidence>
<comment type="caution">
    <text evidence="4">The sequence shown here is derived from an EMBL/GenBank/DDBJ whole genome shotgun (WGS) entry which is preliminary data.</text>
</comment>
<gene>
    <name evidence="4" type="primary">moeB</name>
    <name evidence="4" type="ORF">HKX39_00645</name>
</gene>
<dbReference type="GO" id="GO:0004792">
    <property type="term" value="F:thiosulfate-cyanide sulfurtransferase activity"/>
    <property type="evidence" value="ECO:0007669"/>
    <property type="project" value="TreeGrafter"/>
</dbReference>
<feature type="domain" description="THIF-type NAD/FAD binding fold" evidence="3">
    <location>
        <begin position="9"/>
        <end position="240"/>
    </location>
</feature>
<dbReference type="EMBL" id="JABGBN010000001">
    <property type="protein sequence ID" value="NOL50685.1"/>
    <property type="molecule type" value="Genomic_DNA"/>
</dbReference>
<dbReference type="AlphaFoldDB" id="A0A849P4M8"/>
<name>A0A849P4M8_9BURK</name>
<dbReference type="Proteomes" id="UP000537862">
    <property type="component" value="Unassembled WGS sequence"/>
</dbReference>
<protein>
    <submittedName>
        <fullName evidence="4">Molybdopterin-synthase adenylyltransferase MoeB</fullName>
    </submittedName>
</protein>
<accession>A0A849P4M8</accession>
<evidence type="ECO:0000313" key="5">
    <source>
        <dbReference type="Proteomes" id="UP000537862"/>
    </source>
</evidence>
<dbReference type="GO" id="GO:0005829">
    <property type="term" value="C:cytosol"/>
    <property type="evidence" value="ECO:0007669"/>
    <property type="project" value="TreeGrafter"/>
</dbReference>
<dbReference type="RefSeq" id="WP_171679385.1">
    <property type="nucleotide sequence ID" value="NZ_JABGBN010000001.1"/>
</dbReference>
<dbReference type="FunFam" id="3.40.50.720:FF:000080">
    <property type="entry name" value="Thiazole biosynthesis adenylyltransferase ThiF"/>
    <property type="match status" value="1"/>
</dbReference>
<reference evidence="4 5" key="1">
    <citation type="submission" date="2020-05" db="EMBL/GenBank/DDBJ databases">
        <authorList>
            <person name="Niu N."/>
        </authorList>
    </citation>
    <scope>NUCLEOTIDE SEQUENCE [LARGE SCALE GENOMIC DNA]</scope>
    <source>
        <strain evidence="4 5">3340-03</strain>
    </source>
</reference>
<keyword evidence="5" id="KW-1185">Reference proteome</keyword>
<dbReference type="PANTHER" id="PTHR10953">
    <property type="entry name" value="UBIQUITIN-ACTIVATING ENZYME E1"/>
    <property type="match status" value="1"/>
</dbReference>
<dbReference type="Pfam" id="PF00899">
    <property type="entry name" value="ThiF"/>
    <property type="match status" value="1"/>
</dbReference>
<dbReference type="Gene3D" id="3.40.50.720">
    <property type="entry name" value="NAD(P)-binding Rossmann-like Domain"/>
    <property type="match status" value="1"/>
</dbReference>
<evidence type="ECO:0000256" key="1">
    <source>
        <dbReference type="ARBA" id="ARBA00009919"/>
    </source>
</evidence>
<dbReference type="InterPro" id="IPR000594">
    <property type="entry name" value="ThiF_NAD_FAD-bd"/>
</dbReference>
<evidence type="ECO:0000259" key="3">
    <source>
        <dbReference type="Pfam" id="PF00899"/>
    </source>
</evidence>
<keyword evidence="4" id="KW-0808">Transferase</keyword>
<sequence>MIDEQMLRYARHIMLDEFGFEGQEKLLNSRVLVLGIGGLGSPAAMYLAAAGVGTLIIADDDRVELSNLQRQIIHRNDAIGLSKVESAKQTLCSLNPDIQIEVIDHRLSEEEAAAVIANVDLVLDCSDNYRTRHILNKLCLQARKPLVAAAAIRWEGMITSFDFRQEQSPCYACMFDPEDNLSPDNCATLGVVSPLLGVMGSMQALEAIKLLIGAGDTLVGKLAMFNAKTSQWKYLDIPKSSFCAVCG</sequence>
<organism evidence="4 5">
    <name type="scientific">Pelistega suis</name>
    <dbReference type="NCBI Taxonomy" id="1631957"/>
    <lineage>
        <taxon>Bacteria</taxon>
        <taxon>Pseudomonadati</taxon>
        <taxon>Pseudomonadota</taxon>
        <taxon>Betaproteobacteria</taxon>
        <taxon>Burkholderiales</taxon>
        <taxon>Alcaligenaceae</taxon>
        <taxon>Pelistega</taxon>
    </lineage>
</organism>
<keyword evidence="2" id="KW-0812">Transmembrane</keyword>
<proteinExistence type="inferred from homology"/>
<dbReference type="GO" id="GO:0008146">
    <property type="term" value="F:sulfotransferase activity"/>
    <property type="evidence" value="ECO:0007669"/>
    <property type="project" value="TreeGrafter"/>
</dbReference>
<evidence type="ECO:0000313" key="4">
    <source>
        <dbReference type="EMBL" id="NOL50685.1"/>
    </source>
</evidence>
<dbReference type="InterPro" id="IPR035985">
    <property type="entry name" value="Ubiquitin-activating_enz"/>
</dbReference>
<dbReference type="SUPFAM" id="SSF69572">
    <property type="entry name" value="Activating enzymes of the ubiquitin-like proteins"/>
    <property type="match status" value="1"/>
</dbReference>
<feature type="transmembrane region" description="Helical" evidence="2">
    <location>
        <begin position="31"/>
        <end position="58"/>
    </location>
</feature>
<dbReference type="InterPro" id="IPR045886">
    <property type="entry name" value="ThiF/MoeB/HesA"/>
</dbReference>
<dbReference type="GO" id="GO:0008641">
    <property type="term" value="F:ubiquitin-like modifier activating enzyme activity"/>
    <property type="evidence" value="ECO:0007669"/>
    <property type="project" value="InterPro"/>
</dbReference>
<keyword evidence="2" id="KW-1133">Transmembrane helix</keyword>
<keyword evidence="2" id="KW-0472">Membrane</keyword>
<dbReference type="CDD" id="cd00757">
    <property type="entry name" value="ThiF_MoeB_HesA_family"/>
    <property type="match status" value="1"/>
</dbReference>
<comment type="similarity">
    <text evidence="1">Belongs to the HesA/MoeB/ThiF family.</text>
</comment>
<dbReference type="GO" id="GO:0016779">
    <property type="term" value="F:nucleotidyltransferase activity"/>
    <property type="evidence" value="ECO:0007669"/>
    <property type="project" value="UniProtKB-KW"/>
</dbReference>
<dbReference type="NCBIfam" id="NF004281">
    <property type="entry name" value="PRK05690.1"/>
    <property type="match status" value="1"/>
</dbReference>
<dbReference type="PANTHER" id="PTHR10953:SF102">
    <property type="entry name" value="ADENYLYLTRANSFERASE AND SULFURTRANSFERASE MOCS3"/>
    <property type="match status" value="1"/>
</dbReference>